<dbReference type="PROSITE" id="PS50005">
    <property type="entry name" value="TPR"/>
    <property type="match status" value="1"/>
</dbReference>
<gene>
    <name evidence="3" type="ORF">A1355_14655</name>
</gene>
<feature type="domain" description="CHAT" evidence="2">
    <location>
        <begin position="72"/>
        <end position="370"/>
    </location>
</feature>
<dbReference type="Pfam" id="PF13424">
    <property type="entry name" value="TPR_12"/>
    <property type="match status" value="1"/>
</dbReference>
<dbReference type="PANTHER" id="PTHR47691">
    <property type="entry name" value="REGULATOR-RELATED"/>
    <property type="match status" value="1"/>
</dbReference>
<dbReference type="Pfam" id="PF13374">
    <property type="entry name" value="TPR_10"/>
    <property type="match status" value="1"/>
</dbReference>
<evidence type="ECO:0000259" key="2">
    <source>
        <dbReference type="Pfam" id="PF12770"/>
    </source>
</evidence>
<dbReference type="Gene3D" id="1.25.40.10">
    <property type="entry name" value="Tetratricopeptide repeat domain"/>
    <property type="match status" value="2"/>
</dbReference>
<dbReference type="Gene3D" id="3.40.50.300">
    <property type="entry name" value="P-loop containing nucleotide triphosphate hydrolases"/>
    <property type="match status" value="1"/>
</dbReference>
<dbReference type="PANTHER" id="PTHR47691:SF3">
    <property type="entry name" value="HTH-TYPE TRANSCRIPTIONAL REGULATOR RV0890C-RELATED"/>
    <property type="match status" value="1"/>
</dbReference>
<dbReference type="Proteomes" id="UP000077628">
    <property type="component" value="Unassembled WGS sequence"/>
</dbReference>
<comment type="caution">
    <text evidence="3">The sequence shown here is derived from an EMBL/GenBank/DDBJ whole genome shotgun (WGS) entry which is preliminary data.</text>
</comment>
<keyword evidence="4" id="KW-1185">Reference proteome</keyword>
<dbReference type="SUPFAM" id="SSF52540">
    <property type="entry name" value="P-loop containing nucleoside triphosphate hydrolases"/>
    <property type="match status" value="1"/>
</dbReference>
<dbReference type="InterPro" id="IPR024983">
    <property type="entry name" value="CHAT_dom"/>
</dbReference>
<dbReference type="EMBL" id="LUUK01000222">
    <property type="protein sequence ID" value="OAI12122.1"/>
    <property type="molecule type" value="Genomic_DNA"/>
</dbReference>
<dbReference type="STRING" id="702114.A1355_14655"/>
<dbReference type="AlphaFoldDB" id="A0A177N2L2"/>
<evidence type="ECO:0000256" key="1">
    <source>
        <dbReference type="PROSITE-ProRule" id="PRU00339"/>
    </source>
</evidence>
<proteinExistence type="predicted"/>
<dbReference type="Pfam" id="PF13181">
    <property type="entry name" value="TPR_8"/>
    <property type="match status" value="1"/>
</dbReference>
<dbReference type="SUPFAM" id="SSF48452">
    <property type="entry name" value="TPR-like"/>
    <property type="match status" value="2"/>
</dbReference>
<evidence type="ECO:0000313" key="4">
    <source>
        <dbReference type="Proteomes" id="UP000077628"/>
    </source>
</evidence>
<evidence type="ECO:0000313" key="3">
    <source>
        <dbReference type="EMBL" id="OAI12122.1"/>
    </source>
</evidence>
<dbReference type="InterPro" id="IPR019734">
    <property type="entry name" value="TPR_rpt"/>
</dbReference>
<name>A0A177N2L2_9GAMM</name>
<accession>A0A177N2L2</accession>
<dbReference type="InterPro" id="IPR027417">
    <property type="entry name" value="P-loop_NTPase"/>
</dbReference>
<feature type="repeat" description="TPR" evidence="1">
    <location>
        <begin position="1020"/>
        <end position="1053"/>
    </location>
</feature>
<dbReference type="OrthoDB" id="5618688at2"/>
<reference evidence="4" key="1">
    <citation type="submission" date="2016-03" db="EMBL/GenBank/DDBJ databases">
        <authorList>
            <person name="Heylen K."/>
            <person name="De Vos P."/>
            <person name="Vekeman B."/>
        </authorList>
    </citation>
    <scope>NUCLEOTIDE SEQUENCE [LARGE SCALE GENOMIC DNA]</scope>
    <source>
        <strain evidence="4">R-45383</strain>
    </source>
</reference>
<keyword evidence="1" id="KW-0802">TPR repeat</keyword>
<organism evidence="3 4">
    <name type="scientific">Methylomonas koyamae</name>
    <dbReference type="NCBI Taxonomy" id="702114"/>
    <lineage>
        <taxon>Bacteria</taxon>
        <taxon>Pseudomonadati</taxon>
        <taxon>Pseudomonadota</taxon>
        <taxon>Gammaproteobacteria</taxon>
        <taxon>Methylococcales</taxon>
        <taxon>Methylococcaceae</taxon>
        <taxon>Methylomonas</taxon>
    </lineage>
</organism>
<dbReference type="RefSeq" id="WP_064031477.1">
    <property type="nucleotide sequence ID" value="NZ_LUUK01000222.1"/>
</dbReference>
<dbReference type="Pfam" id="PF12770">
    <property type="entry name" value="CHAT"/>
    <property type="match status" value="1"/>
</dbReference>
<protein>
    <recommendedName>
        <fullName evidence="2">CHAT domain-containing protein</fullName>
    </recommendedName>
</protein>
<dbReference type="InterPro" id="IPR011990">
    <property type="entry name" value="TPR-like_helical_dom_sf"/>
</dbReference>
<dbReference type="SMART" id="SM00028">
    <property type="entry name" value="TPR"/>
    <property type="match status" value="7"/>
</dbReference>
<sequence>MSLELNLRFPKPDQVIVRLGDNETEALPFSNPITAKDRDDLRWYVEVYAAHALGDPDDQEAQRIKNRLPLLGKALFDAVFGQREAQRLFNEFQDARGATLLLTVGADHPAILGLPWELLHDSSAPDGTFLYHETLSIRRRYAGAAKGRPPHKIHTKDQLHLLMVISRPQGAGFIDPRADAEAVLDAIDQHAPGRISVEFLRPATLDALLERLEDDRRPAIDILHFDGHGVFDKSGGILNKAKTAGGGHGPFKEGEAGGAPNTGYLLFEDNDGHSALLSAALLGQNLHRQPIGLVILSACQSAAHGDGDEPLGSVAARLTAAGIPAVLAMSHSVLVPTTQALFGEFYQHLAKGRGLGAALDKARRYLDNHPEKYRLQLGEHNIPLNLHDWFIPTLYHAGADSPLLSAAPAAAAAEIPNDLPARPEAGFFGRRRELWQIERGFAGQARRISISGFGGQGKTALALEAGRWLLRTGLFRRAVFVNYAETASRDPVAVAVAALAVVLQHSLSDADAATEALRNAPPCLIILDNLESLEPDALKALLDAAQAWSEAGKSRLLLTSRRPDFNHPGYLGQGSLKHIAIALGGLGSRAEPDDALQWHAQLNRLPPAPSQPPPTRNALVELFALVDFHPLSIRVLSAQLKTRRIAELGGRLEQLLNQTNPAGLDQDHPAALVASLQLSLEKLDAAARALLPRLGVFQGGAFEDDLLAVTEIPAADWPALRQQLQAAALLGAENLPEVNPPFLRFHPTLAPLLWQELDQVQRDALTAAHRQRYYGLANYLYNEDSRNPHFARTIARRELPNLLYAVRGALQAGEPQAVEFVHSVNLFLKHFGLRREQAESGSLAEQQAGAVGSDSWYLAQTQRGEQLFADGQIGEAITVFKQLLAGLGDSANYQRAQTLGWLGRCFQNGGRPDLAADHQQQALSVLAELPPSDSVKRQTGVCWIDLADALRDLGRYAEARLAYLAGLKIAEELQDLRNQAVVMGQLGTLAMQDGQHDDALQRYWDALSLFQSLEEPATEAIAWHQLGRVHQKTHQWPDAEDCYRKSAEINEALGNKSGAASTWNQLARVNESQGKPVAAETWYRKAVAQYRQDNDKLRLSACLGNLAGLLQNQSNRLDEARVLAEEALALNKTLEPSAAEIWKSYGLLADIAALQVATSNDPVDLLRQAQAYRRQARETYRAYPGNQVLLGQWASVILAWCDGDVAVRADVLTWLGQNDLIALAEALSRLQTGERDAEALLDALGWGESLILSAILQGLAEPASLDGLRELPDGGSAGEG</sequence>